<feature type="compositionally biased region" description="Low complexity" evidence="2">
    <location>
        <begin position="77"/>
        <end position="89"/>
    </location>
</feature>
<dbReference type="InterPro" id="IPR001247">
    <property type="entry name" value="ExoRNase_PH_dom1"/>
</dbReference>
<dbReference type="GO" id="GO:0071051">
    <property type="term" value="P:poly(A)-dependent snoRNA 3'-end processing"/>
    <property type="evidence" value="ECO:0007669"/>
    <property type="project" value="TreeGrafter"/>
</dbReference>
<dbReference type="GO" id="GO:0003723">
    <property type="term" value="F:RNA binding"/>
    <property type="evidence" value="ECO:0007669"/>
    <property type="project" value="TreeGrafter"/>
</dbReference>
<evidence type="ECO:0000259" key="3">
    <source>
        <dbReference type="Pfam" id="PF01138"/>
    </source>
</evidence>
<dbReference type="AlphaFoldDB" id="K0S214"/>
<keyword evidence="5" id="KW-1185">Reference proteome</keyword>
<evidence type="ECO:0000313" key="5">
    <source>
        <dbReference type="Proteomes" id="UP000266841"/>
    </source>
</evidence>
<dbReference type="PANTHER" id="PTHR11953:SF0">
    <property type="entry name" value="EXOSOME COMPLEX COMPONENT RRP41"/>
    <property type="match status" value="1"/>
</dbReference>
<dbReference type="InterPro" id="IPR050080">
    <property type="entry name" value="RNase_PH"/>
</dbReference>
<dbReference type="InterPro" id="IPR020568">
    <property type="entry name" value="Ribosomal_Su5_D2-typ_SF"/>
</dbReference>
<feature type="domain" description="Exoribonuclease phosphorolytic" evidence="3">
    <location>
        <begin position="15"/>
        <end position="78"/>
    </location>
</feature>
<dbReference type="SUPFAM" id="SSF54211">
    <property type="entry name" value="Ribosomal protein S5 domain 2-like"/>
    <property type="match status" value="1"/>
</dbReference>
<dbReference type="eggNOG" id="KOG1068">
    <property type="taxonomic scope" value="Eukaryota"/>
</dbReference>
<accession>K0S214</accession>
<dbReference type="SUPFAM" id="SSF55666">
    <property type="entry name" value="Ribonuclease PH domain 2-like"/>
    <property type="match status" value="1"/>
</dbReference>
<dbReference type="InterPro" id="IPR027408">
    <property type="entry name" value="PNPase/RNase_PH_dom_sf"/>
</dbReference>
<evidence type="ECO:0000256" key="1">
    <source>
        <dbReference type="ARBA" id="ARBA00006678"/>
    </source>
</evidence>
<comment type="caution">
    <text evidence="4">The sequence shown here is derived from an EMBL/GenBank/DDBJ whole genome shotgun (WGS) entry which is preliminary data.</text>
</comment>
<dbReference type="GO" id="GO:0000177">
    <property type="term" value="C:cytoplasmic exosome (RNase complex)"/>
    <property type="evidence" value="ECO:0007669"/>
    <property type="project" value="TreeGrafter"/>
</dbReference>
<protein>
    <recommendedName>
        <fullName evidence="3">Exoribonuclease phosphorolytic domain-containing protein</fullName>
    </recommendedName>
</protein>
<organism evidence="4 5">
    <name type="scientific">Thalassiosira oceanica</name>
    <name type="common">Marine diatom</name>
    <dbReference type="NCBI Taxonomy" id="159749"/>
    <lineage>
        <taxon>Eukaryota</taxon>
        <taxon>Sar</taxon>
        <taxon>Stramenopiles</taxon>
        <taxon>Ochrophyta</taxon>
        <taxon>Bacillariophyta</taxon>
        <taxon>Coscinodiscophyceae</taxon>
        <taxon>Thalassiosirophycidae</taxon>
        <taxon>Thalassiosirales</taxon>
        <taxon>Thalassiosiraceae</taxon>
        <taxon>Thalassiosira</taxon>
    </lineage>
</organism>
<dbReference type="GO" id="GO:0034475">
    <property type="term" value="P:U4 snRNA 3'-end processing"/>
    <property type="evidence" value="ECO:0007669"/>
    <property type="project" value="TreeGrafter"/>
</dbReference>
<dbReference type="OrthoDB" id="27298at2759"/>
<dbReference type="GO" id="GO:0016075">
    <property type="term" value="P:rRNA catabolic process"/>
    <property type="evidence" value="ECO:0007669"/>
    <property type="project" value="TreeGrafter"/>
</dbReference>
<dbReference type="Gene3D" id="3.30.230.70">
    <property type="entry name" value="GHMP Kinase, N-terminal domain"/>
    <property type="match status" value="1"/>
</dbReference>
<evidence type="ECO:0000313" key="4">
    <source>
        <dbReference type="EMBL" id="EJK58844.1"/>
    </source>
</evidence>
<dbReference type="InterPro" id="IPR036345">
    <property type="entry name" value="ExoRNase_PH_dom2_sf"/>
</dbReference>
<name>K0S214_THAOC</name>
<feature type="region of interest" description="Disordered" evidence="2">
    <location>
        <begin position="77"/>
        <end position="120"/>
    </location>
</feature>
<dbReference type="Proteomes" id="UP000266841">
    <property type="component" value="Unassembled WGS sequence"/>
</dbReference>
<sequence length="291" mass="30359">MTYPRPCKKRKATALRPLSAELSTLSRSDGSASLRCGNTHILVAVHGPTAPRMSRWEKYDRGAVSVAFSRGLMAHHSSSAGASSSPAPSDGGGPSPPATSGGDGAPGERMKPLPVPLPPGLGASERELEHFLRDALSSCIMLERYPRCVIQVVVQIVQADGGVLGTAVNCAVMALMDAGLAMRGLPVASTCVVFGGAGEKSGQERVGGGVTVWLDPTAEEESGEGHSTVVLVTDASEQSLILNSMTFGSPLSLEGLTCSIDVSNQMAVAMLKFMRLAVEQKVTKELQTLWS</sequence>
<dbReference type="PANTHER" id="PTHR11953">
    <property type="entry name" value="EXOSOME COMPLEX COMPONENT"/>
    <property type="match status" value="1"/>
</dbReference>
<gene>
    <name evidence="4" type="ORF">THAOC_20999</name>
</gene>
<reference evidence="4 5" key="1">
    <citation type="journal article" date="2012" name="Genome Biol.">
        <title>Genome and low-iron response of an oceanic diatom adapted to chronic iron limitation.</title>
        <authorList>
            <person name="Lommer M."/>
            <person name="Specht M."/>
            <person name="Roy A.S."/>
            <person name="Kraemer L."/>
            <person name="Andreson R."/>
            <person name="Gutowska M.A."/>
            <person name="Wolf J."/>
            <person name="Bergner S.V."/>
            <person name="Schilhabel M.B."/>
            <person name="Klostermeier U.C."/>
            <person name="Beiko R.G."/>
            <person name="Rosenstiel P."/>
            <person name="Hippler M."/>
            <person name="Laroche J."/>
        </authorList>
    </citation>
    <scope>NUCLEOTIDE SEQUENCE [LARGE SCALE GENOMIC DNA]</scope>
    <source>
        <strain evidence="4 5">CCMP1005</strain>
    </source>
</reference>
<proteinExistence type="inferred from homology"/>
<dbReference type="EMBL" id="AGNL01024102">
    <property type="protein sequence ID" value="EJK58844.1"/>
    <property type="molecule type" value="Genomic_DNA"/>
</dbReference>
<dbReference type="GO" id="GO:0000176">
    <property type="term" value="C:nuclear exosome (RNase complex)"/>
    <property type="evidence" value="ECO:0007669"/>
    <property type="project" value="TreeGrafter"/>
</dbReference>
<dbReference type="GO" id="GO:0071028">
    <property type="term" value="P:nuclear mRNA surveillance"/>
    <property type="evidence" value="ECO:0007669"/>
    <property type="project" value="TreeGrafter"/>
</dbReference>
<dbReference type="GO" id="GO:0005730">
    <property type="term" value="C:nucleolus"/>
    <property type="evidence" value="ECO:0007669"/>
    <property type="project" value="TreeGrafter"/>
</dbReference>
<evidence type="ECO:0000256" key="2">
    <source>
        <dbReference type="SAM" id="MobiDB-lite"/>
    </source>
</evidence>
<feature type="domain" description="Exoribonuclease phosphorolytic" evidence="3">
    <location>
        <begin position="123"/>
        <end position="180"/>
    </location>
</feature>
<dbReference type="Pfam" id="PF01138">
    <property type="entry name" value="RNase_PH"/>
    <property type="match status" value="2"/>
</dbReference>
<comment type="similarity">
    <text evidence="1">Belongs to the RNase PH family.</text>
</comment>